<gene>
    <name evidence="9" type="ORF">CLNEO_17860</name>
</gene>
<dbReference type="GO" id="GO:0055085">
    <property type="term" value="P:transmembrane transport"/>
    <property type="evidence" value="ECO:0007669"/>
    <property type="project" value="InterPro"/>
</dbReference>
<dbReference type="AlphaFoldDB" id="A0A136WE43"/>
<feature type="transmembrane region" description="Helical" evidence="8">
    <location>
        <begin position="229"/>
        <end position="252"/>
    </location>
</feature>
<feature type="transmembrane region" description="Helical" evidence="8">
    <location>
        <begin position="6"/>
        <end position="25"/>
    </location>
</feature>
<feature type="transmembrane region" description="Helical" evidence="8">
    <location>
        <begin position="291"/>
        <end position="310"/>
    </location>
</feature>
<proteinExistence type="inferred from homology"/>
<feature type="transmembrane region" description="Helical" evidence="8">
    <location>
        <begin position="37"/>
        <end position="57"/>
    </location>
</feature>
<accession>A0A136WE43</accession>
<keyword evidence="4" id="KW-1003">Cell membrane</keyword>
<dbReference type="OrthoDB" id="9798064at2"/>
<feature type="transmembrane region" description="Helical" evidence="8">
    <location>
        <begin position="258"/>
        <end position="279"/>
    </location>
</feature>
<dbReference type="InterPro" id="IPR004776">
    <property type="entry name" value="Mem_transp_PIN-like"/>
</dbReference>
<reference evidence="9 10" key="1">
    <citation type="submission" date="2016-01" db="EMBL/GenBank/DDBJ databases">
        <title>Genome sequence of Clostridium neopropionicum X4, DSM-3847.</title>
        <authorList>
            <person name="Poehlein A."/>
            <person name="Beck M.H."/>
            <person name="Bengelsdorf F.R."/>
            <person name="Daniel R."/>
            <person name="Duerre P."/>
        </authorList>
    </citation>
    <scope>NUCLEOTIDE SEQUENCE [LARGE SCALE GENOMIC DNA]</scope>
    <source>
        <strain evidence="9 10">DSM-3847</strain>
    </source>
</reference>
<evidence type="ECO:0000256" key="4">
    <source>
        <dbReference type="ARBA" id="ARBA00022475"/>
    </source>
</evidence>
<comment type="caution">
    <text evidence="9">The sequence shown here is derived from an EMBL/GenBank/DDBJ whole genome shotgun (WGS) entry which is preliminary data.</text>
</comment>
<protein>
    <submittedName>
        <fullName evidence="9">Putative transporter YfdV</fullName>
    </submittedName>
</protein>
<organism evidence="9 10">
    <name type="scientific">Anaerotignum neopropionicum</name>
    <dbReference type="NCBI Taxonomy" id="36847"/>
    <lineage>
        <taxon>Bacteria</taxon>
        <taxon>Bacillati</taxon>
        <taxon>Bacillota</taxon>
        <taxon>Clostridia</taxon>
        <taxon>Lachnospirales</taxon>
        <taxon>Anaerotignaceae</taxon>
        <taxon>Anaerotignum</taxon>
    </lineage>
</organism>
<dbReference type="EMBL" id="LRVM01000005">
    <property type="protein sequence ID" value="KXL52764.1"/>
    <property type="molecule type" value="Genomic_DNA"/>
</dbReference>
<comment type="subcellular location">
    <subcellularLocation>
        <location evidence="1">Cell membrane</location>
        <topology evidence="1">Multi-pass membrane protein</topology>
    </subcellularLocation>
</comment>
<dbReference type="RefSeq" id="WP_066087691.1">
    <property type="nucleotide sequence ID" value="NZ_LRVM01000005.1"/>
</dbReference>
<feature type="transmembrane region" description="Helical" evidence="8">
    <location>
        <begin position="101"/>
        <end position="123"/>
    </location>
</feature>
<keyword evidence="5 8" id="KW-0812">Transmembrane</keyword>
<dbReference type="Proteomes" id="UP000070539">
    <property type="component" value="Unassembled WGS sequence"/>
</dbReference>
<feature type="transmembrane region" description="Helical" evidence="8">
    <location>
        <begin position="69"/>
        <end position="89"/>
    </location>
</feature>
<evidence type="ECO:0000313" key="9">
    <source>
        <dbReference type="EMBL" id="KXL52764.1"/>
    </source>
</evidence>
<sequence>MDAIITVLDKLMIIFFLLLIGYFCRKKKIVGDSFMEDFAGFLTRIIIPCFIISSLQIDYTPTLFREGAVVFIVCVIMHLWGLVVGWVSFRLLKVPENAKGIWIFSNMFANIGFMGIPVIAMIFGGSSVFYCAFATFAFNIMSYTLGVVVLQKCSANPDNNKVNMKKLLKAPVNVATVVGILLFVLNIRLPGPMKDTVSMVGGMLSPLAMIYIGGILGKFNFKEMITEKWAYPVSFFRLIFMPLSSYIILKPFIHDNLILGVIVVGLSTPIGAFCAILAAEFGEDEALASKYIFVSTVLCIFTMPLIFMLFL</sequence>
<name>A0A136WE43_9FIRM</name>
<evidence type="ECO:0000256" key="1">
    <source>
        <dbReference type="ARBA" id="ARBA00004651"/>
    </source>
</evidence>
<feature type="transmembrane region" description="Helical" evidence="8">
    <location>
        <begin position="170"/>
        <end position="187"/>
    </location>
</feature>
<evidence type="ECO:0000256" key="5">
    <source>
        <dbReference type="ARBA" id="ARBA00022692"/>
    </source>
</evidence>
<dbReference type="PANTHER" id="PTHR36838:SF1">
    <property type="entry name" value="SLR1864 PROTEIN"/>
    <property type="match status" value="1"/>
</dbReference>
<evidence type="ECO:0000256" key="8">
    <source>
        <dbReference type="SAM" id="Phobius"/>
    </source>
</evidence>
<evidence type="ECO:0000256" key="3">
    <source>
        <dbReference type="ARBA" id="ARBA00022448"/>
    </source>
</evidence>
<feature type="transmembrane region" description="Helical" evidence="8">
    <location>
        <begin position="199"/>
        <end position="217"/>
    </location>
</feature>
<evidence type="ECO:0000256" key="6">
    <source>
        <dbReference type="ARBA" id="ARBA00022989"/>
    </source>
</evidence>
<keyword evidence="6 8" id="KW-1133">Transmembrane helix</keyword>
<dbReference type="STRING" id="36847.CLNEO_17860"/>
<keyword evidence="10" id="KW-1185">Reference proteome</keyword>
<keyword evidence="3" id="KW-0813">Transport</keyword>
<keyword evidence="7 8" id="KW-0472">Membrane</keyword>
<dbReference type="InterPro" id="IPR038770">
    <property type="entry name" value="Na+/solute_symporter_sf"/>
</dbReference>
<dbReference type="Pfam" id="PF03547">
    <property type="entry name" value="Mem_trans"/>
    <property type="match status" value="1"/>
</dbReference>
<dbReference type="Gene3D" id="1.20.1530.20">
    <property type="match status" value="2"/>
</dbReference>
<dbReference type="PANTHER" id="PTHR36838">
    <property type="entry name" value="AUXIN EFFLUX CARRIER FAMILY PROTEIN"/>
    <property type="match status" value="1"/>
</dbReference>
<evidence type="ECO:0000256" key="2">
    <source>
        <dbReference type="ARBA" id="ARBA00010145"/>
    </source>
</evidence>
<evidence type="ECO:0000256" key="7">
    <source>
        <dbReference type="ARBA" id="ARBA00023136"/>
    </source>
</evidence>
<dbReference type="GO" id="GO:0005886">
    <property type="term" value="C:plasma membrane"/>
    <property type="evidence" value="ECO:0007669"/>
    <property type="project" value="UniProtKB-SubCell"/>
</dbReference>
<evidence type="ECO:0000313" key="10">
    <source>
        <dbReference type="Proteomes" id="UP000070539"/>
    </source>
</evidence>
<comment type="similarity">
    <text evidence="2">Belongs to the auxin efflux carrier (TC 2.A.69) family.</text>
</comment>
<feature type="transmembrane region" description="Helical" evidence="8">
    <location>
        <begin position="129"/>
        <end position="150"/>
    </location>
</feature>